<dbReference type="Gene3D" id="6.10.140.1160">
    <property type="match status" value="1"/>
</dbReference>
<dbReference type="EMBL" id="JAGMUX010000007">
    <property type="protein sequence ID" value="KAH7253599.1"/>
    <property type="molecule type" value="Genomic_DNA"/>
</dbReference>
<feature type="domain" description="Berberine/berberine-like" evidence="1">
    <location>
        <begin position="92"/>
        <end position="129"/>
    </location>
</feature>
<dbReference type="Pfam" id="PF08031">
    <property type="entry name" value="BBE"/>
    <property type="match status" value="1"/>
</dbReference>
<comment type="caution">
    <text evidence="2">The sequence shown here is derived from an EMBL/GenBank/DDBJ whole genome shotgun (WGS) entry which is preliminary data.</text>
</comment>
<evidence type="ECO:0000259" key="1">
    <source>
        <dbReference type="Pfam" id="PF08031"/>
    </source>
</evidence>
<dbReference type="GO" id="GO:0016491">
    <property type="term" value="F:oxidoreductase activity"/>
    <property type="evidence" value="ECO:0007669"/>
    <property type="project" value="InterPro"/>
</dbReference>
<dbReference type="AlphaFoldDB" id="A0A9P9HBS7"/>
<gene>
    <name evidence="2" type="ORF">BKA55DRAFT_726500</name>
</gene>
<reference evidence="2" key="1">
    <citation type="journal article" date="2021" name="Nat. Commun.">
        <title>Genetic determinants of endophytism in the Arabidopsis root mycobiome.</title>
        <authorList>
            <person name="Mesny F."/>
            <person name="Miyauchi S."/>
            <person name="Thiergart T."/>
            <person name="Pickel B."/>
            <person name="Atanasova L."/>
            <person name="Karlsson M."/>
            <person name="Huettel B."/>
            <person name="Barry K.W."/>
            <person name="Haridas S."/>
            <person name="Chen C."/>
            <person name="Bauer D."/>
            <person name="Andreopoulos W."/>
            <person name="Pangilinan J."/>
            <person name="LaButti K."/>
            <person name="Riley R."/>
            <person name="Lipzen A."/>
            <person name="Clum A."/>
            <person name="Drula E."/>
            <person name="Henrissat B."/>
            <person name="Kohler A."/>
            <person name="Grigoriev I.V."/>
            <person name="Martin F.M."/>
            <person name="Hacquard S."/>
        </authorList>
    </citation>
    <scope>NUCLEOTIDE SEQUENCE</scope>
    <source>
        <strain evidence="2">MPI-CAGE-AT-0023</strain>
    </source>
</reference>
<name>A0A9P9HBS7_FUSRE</name>
<proteinExistence type="predicted"/>
<dbReference type="OrthoDB" id="415825at2759"/>
<dbReference type="RefSeq" id="XP_046049846.1">
    <property type="nucleotide sequence ID" value="XM_046201135.1"/>
</dbReference>
<dbReference type="GeneID" id="70231089"/>
<evidence type="ECO:0000313" key="3">
    <source>
        <dbReference type="Proteomes" id="UP000720189"/>
    </source>
</evidence>
<dbReference type="GO" id="GO:0050660">
    <property type="term" value="F:flavin adenine dinucleotide binding"/>
    <property type="evidence" value="ECO:0007669"/>
    <property type="project" value="InterPro"/>
</dbReference>
<dbReference type="Proteomes" id="UP000720189">
    <property type="component" value="Unassembled WGS sequence"/>
</dbReference>
<protein>
    <recommendedName>
        <fullName evidence="1">Berberine/berberine-like domain-containing protein</fullName>
    </recommendedName>
</protein>
<sequence length="133" mass="15150">MFRNVNDTSARHSWDIFFEMHGCLNSAVSQVISSATAYVHRDKLLLWQLSDMGEPKSLPQKSFAVLKDLMNSVTNSLAPGQWGMYASFIDTELDGKTAQDLYWRQNLPRLKAIKAKYDPRNIFWNPQGVTPIA</sequence>
<organism evidence="2 3">
    <name type="scientific">Fusarium redolens</name>
    <dbReference type="NCBI Taxonomy" id="48865"/>
    <lineage>
        <taxon>Eukaryota</taxon>
        <taxon>Fungi</taxon>
        <taxon>Dikarya</taxon>
        <taxon>Ascomycota</taxon>
        <taxon>Pezizomycotina</taxon>
        <taxon>Sordariomycetes</taxon>
        <taxon>Hypocreomycetidae</taxon>
        <taxon>Hypocreales</taxon>
        <taxon>Nectriaceae</taxon>
        <taxon>Fusarium</taxon>
        <taxon>Fusarium redolens species complex</taxon>
    </lineage>
</organism>
<dbReference type="Gene3D" id="3.40.462.20">
    <property type="match status" value="1"/>
</dbReference>
<accession>A0A9P9HBS7</accession>
<evidence type="ECO:0000313" key="2">
    <source>
        <dbReference type="EMBL" id="KAH7253599.1"/>
    </source>
</evidence>
<keyword evidence="3" id="KW-1185">Reference proteome</keyword>
<dbReference type="InterPro" id="IPR012951">
    <property type="entry name" value="BBE"/>
</dbReference>